<evidence type="ECO:0000313" key="1">
    <source>
        <dbReference type="Proteomes" id="UP000038045"/>
    </source>
</evidence>
<protein>
    <submittedName>
        <fullName evidence="2">HEAT repeat domain-containing protein</fullName>
    </submittedName>
</protein>
<dbReference type="Proteomes" id="UP000038045">
    <property type="component" value="Unplaced"/>
</dbReference>
<dbReference type="AlphaFoldDB" id="A0A0N4ZJG7"/>
<sequence length="133" mass="15084">MDFLKNALMDTGSKIAKKEATNILENLKQHFKERDWKALLQDLYQCWEIKDVILGLAGIESHLEKEEPKDVVKKVSSKMDPIELGKTLLNSVLLVKSATTENKEEAKGSMLDKFSLKELGEQLKNINGILNKK</sequence>
<accession>A0A0N4ZJG7</accession>
<proteinExistence type="predicted"/>
<keyword evidence="1" id="KW-1185">Reference proteome</keyword>
<organism evidence="1 2">
    <name type="scientific">Parastrongyloides trichosuri</name>
    <name type="common">Possum-specific nematode worm</name>
    <dbReference type="NCBI Taxonomy" id="131310"/>
    <lineage>
        <taxon>Eukaryota</taxon>
        <taxon>Metazoa</taxon>
        <taxon>Ecdysozoa</taxon>
        <taxon>Nematoda</taxon>
        <taxon>Chromadorea</taxon>
        <taxon>Rhabditida</taxon>
        <taxon>Tylenchina</taxon>
        <taxon>Panagrolaimomorpha</taxon>
        <taxon>Strongyloidoidea</taxon>
        <taxon>Strongyloididae</taxon>
        <taxon>Parastrongyloides</taxon>
    </lineage>
</organism>
<evidence type="ECO:0000313" key="2">
    <source>
        <dbReference type="WBParaSite" id="PTRK_0000810800.1"/>
    </source>
</evidence>
<name>A0A0N4ZJG7_PARTI</name>
<reference evidence="2" key="1">
    <citation type="submission" date="2017-02" db="UniProtKB">
        <authorList>
            <consortium name="WormBaseParasite"/>
        </authorList>
    </citation>
    <scope>IDENTIFICATION</scope>
</reference>
<dbReference type="WBParaSite" id="PTRK_0000810800.1">
    <property type="protein sequence ID" value="PTRK_0000810800.1"/>
    <property type="gene ID" value="PTRK_0000810800"/>
</dbReference>